<evidence type="ECO:0000313" key="2">
    <source>
        <dbReference type="EMBL" id="NHN32597.1"/>
    </source>
</evidence>
<dbReference type="InterPro" id="IPR000182">
    <property type="entry name" value="GNAT_dom"/>
</dbReference>
<evidence type="ECO:0000313" key="3">
    <source>
        <dbReference type="Proteomes" id="UP001165962"/>
    </source>
</evidence>
<organism evidence="2 3">
    <name type="scientific">Paenibacillus agricola</name>
    <dbReference type="NCBI Taxonomy" id="2716264"/>
    <lineage>
        <taxon>Bacteria</taxon>
        <taxon>Bacillati</taxon>
        <taxon>Bacillota</taxon>
        <taxon>Bacilli</taxon>
        <taxon>Bacillales</taxon>
        <taxon>Paenibacillaceae</taxon>
        <taxon>Paenibacillus</taxon>
    </lineage>
</organism>
<sequence>MNNSIIVRQMTDSDVELVYQVFTEHDIKKPRDYILRCWEQNVAGERITLLAFYQGQFAGSLHLLATSHYPYFVGNGIPEVNDFNVIPPLRNHGIGNTLMEAIENIAFEKFEIVGIGVGLYKSYGSAQRLYAKRGYIPDGRGVMYKEQPVDPGAMVCVDDDLNLYFTKVKP</sequence>
<comment type="caution">
    <text evidence="2">The sequence shown here is derived from an EMBL/GenBank/DDBJ whole genome shotgun (WGS) entry which is preliminary data.</text>
</comment>
<dbReference type="Proteomes" id="UP001165962">
    <property type="component" value="Unassembled WGS sequence"/>
</dbReference>
<dbReference type="EMBL" id="JAAOIW010000009">
    <property type="protein sequence ID" value="NHN32597.1"/>
    <property type="molecule type" value="Genomic_DNA"/>
</dbReference>
<gene>
    <name evidence="2" type="ORF">G9U52_22460</name>
</gene>
<dbReference type="SUPFAM" id="SSF55729">
    <property type="entry name" value="Acyl-CoA N-acyltransferases (Nat)"/>
    <property type="match status" value="1"/>
</dbReference>
<feature type="domain" description="N-acetyltransferase" evidence="1">
    <location>
        <begin position="5"/>
        <end position="159"/>
    </location>
</feature>
<proteinExistence type="predicted"/>
<reference evidence="2" key="1">
    <citation type="submission" date="2020-03" db="EMBL/GenBank/DDBJ databases">
        <title>Draft sequencing of Paenibacilllus sp. S3N08.</title>
        <authorList>
            <person name="Kim D.-U."/>
        </authorList>
    </citation>
    <scope>NUCLEOTIDE SEQUENCE</scope>
    <source>
        <strain evidence="2">S3N08</strain>
    </source>
</reference>
<dbReference type="Gene3D" id="3.40.630.30">
    <property type="match status" value="1"/>
</dbReference>
<dbReference type="Pfam" id="PF00583">
    <property type="entry name" value="Acetyltransf_1"/>
    <property type="match status" value="1"/>
</dbReference>
<dbReference type="InterPro" id="IPR016181">
    <property type="entry name" value="Acyl_CoA_acyltransferase"/>
</dbReference>
<protein>
    <submittedName>
        <fullName evidence="2">GNAT family N-acetyltransferase</fullName>
    </submittedName>
</protein>
<name>A0ABX0J8V9_9BACL</name>
<accession>A0ABX0J8V9</accession>
<dbReference type="PROSITE" id="PS51186">
    <property type="entry name" value="GNAT"/>
    <property type="match status" value="1"/>
</dbReference>
<evidence type="ECO:0000259" key="1">
    <source>
        <dbReference type="PROSITE" id="PS51186"/>
    </source>
</evidence>
<keyword evidence="3" id="KW-1185">Reference proteome</keyword>
<dbReference type="CDD" id="cd04301">
    <property type="entry name" value="NAT_SF"/>
    <property type="match status" value="1"/>
</dbReference>
<dbReference type="RefSeq" id="WP_166152898.1">
    <property type="nucleotide sequence ID" value="NZ_JAAOIW010000009.1"/>
</dbReference>